<dbReference type="InterPro" id="IPR004358">
    <property type="entry name" value="Sig_transdc_His_kin-like_C"/>
</dbReference>
<dbReference type="PANTHER" id="PTHR45339">
    <property type="entry name" value="HYBRID SIGNAL TRANSDUCTION HISTIDINE KINASE J"/>
    <property type="match status" value="1"/>
</dbReference>
<keyword evidence="4" id="KW-0808">Transferase</keyword>
<name>A0A367JT45_RHIAZ</name>
<proteinExistence type="predicted"/>
<keyword evidence="7" id="KW-0067">ATP-binding</keyword>
<dbReference type="SMART" id="SM00220">
    <property type="entry name" value="S_TKc"/>
    <property type="match status" value="1"/>
</dbReference>
<evidence type="ECO:0000313" key="15">
    <source>
        <dbReference type="EMBL" id="RCH93113.1"/>
    </source>
</evidence>
<dbReference type="Proteomes" id="UP000252139">
    <property type="component" value="Unassembled WGS sequence"/>
</dbReference>
<dbReference type="Gene3D" id="1.10.510.10">
    <property type="entry name" value="Transferase(Phosphotransferase) domain 1"/>
    <property type="match status" value="1"/>
</dbReference>
<feature type="domain" description="Histidine kinase" evidence="13">
    <location>
        <begin position="1656"/>
        <end position="1887"/>
    </location>
</feature>
<dbReference type="EC" id="2.7.13.3" evidence="2"/>
<dbReference type="InterPro" id="IPR036890">
    <property type="entry name" value="HATPase_C_sf"/>
</dbReference>
<dbReference type="Gene3D" id="3.30.450.40">
    <property type="match status" value="1"/>
</dbReference>
<feature type="domain" description="Response regulatory" evidence="14">
    <location>
        <begin position="2068"/>
        <end position="2189"/>
    </location>
</feature>
<evidence type="ECO:0000259" key="12">
    <source>
        <dbReference type="PROSITE" id="PS50011"/>
    </source>
</evidence>
<dbReference type="InterPro" id="IPR011009">
    <property type="entry name" value="Kinase-like_dom_sf"/>
</dbReference>
<dbReference type="CDD" id="cd00082">
    <property type="entry name" value="HisKA"/>
    <property type="match status" value="1"/>
</dbReference>
<feature type="domain" description="Protein kinase" evidence="12">
    <location>
        <begin position="1"/>
        <end position="278"/>
    </location>
</feature>
<dbReference type="PRINTS" id="PR00344">
    <property type="entry name" value="BCTRLSENSOR"/>
</dbReference>
<reference evidence="15 16" key="1">
    <citation type="journal article" date="2018" name="G3 (Bethesda)">
        <title>Phylogenetic and Phylogenomic Definition of Rhizopus Species.</title>
        <authorList>
            <person name="Gryganskyi A.P."/>
            <person name="Golan J."/>
            <person name="Dolatabadi S."/>
            <person name="Mondo S."/>
            <person name="Robb S."/>
            <person name="Idnurm A."/>
            <person name="Muszewska A."/>
            <person name="Steczkiewicz K."/>
            <person name="Masonjones S."/>
            <person name="Liao H.L."/>
            <person name="Gajdeczka M.T."/>
            <person name="Anike F."/>
            <person name="Vuek A."/>
            <person name="Anishchenko I.M."/>
            <person name="Voigt K."/>
            <person name="de Hoog G.S."/>
            <person name="Smith M.E."/>
            <person name="Heitman J."/>
            <person name="Vilgalys R."/>
            <person name="Stajich J.E."/>
        </authorList>
    </citation>
    <scope>NUCLEOTIDE SEQUENCE [LARGE SCALE GENOMIC DNA]</scope>
    <source>
        <strain evidence="15 16">CBS 357.93</strain>
    </source>
</reference>
<dbReference type="InterPro" id="IPR029016">
    <property type="entry name" value="GAF-like_dom_sf"/>
</dbReference>
<dbReference type="SUPFAM" id="SSF52172">
    <property type="entry name" value="CheY-like"/>
    <property type="match status" value="1"/>
</dbReference>
<dbReference type="SUPFAM" id="SSF52540">
    <property type="entry name" value="P-loop containing nucleoside triphosphate hydrolases"/>
    <property type="match status" value="1"/>
</dbReference>
<keyword evidence="8" id="KW-0902">Two-component regulatory system</keyword>
<dbReference type="SUPFAM" id="SSF47384">
    <property type="entry name" value="Homodimeric domain of signal transducing histidine kinase"/>
    <property type="match status" value="1"/>
</dbReference>
<dbReference type="PANTHER" id="PTHR45339:SF5">
    <property type="entry name" value="HISTIDINE KINASE"/>
    <property type="match status" value="1"/>
</dbReference>
<dbReference type="InterPro" id="IPR003661">
    <property type="entry name" value="HisK_dim/P_dom"/>
</dbReference>
<dbReference type="InterPro" id="IPR027417">
    <property type="entry name" value="P-loop_NTPase"/>
</dbReference>
<protein>
    <recommendedName>
        <fullName evidence="2">histidine kinase</fullName>
        <ecNumber evidence="2">2.7.13.3</ecNumber>
    </recommendedName>
</protein>
<evidence type="ECO:0000256" key="4">
    <source>
        <dbReference type="ARBA" id="ARBA00022679"/>
    </source>
</evidence>
<keyword evidence="6" id="KW-0418">Kinase</keyword>
<keyword evidence="3 9" id="KW-0597">Phosphoprotein</keyword>
<dbReference type="InterPro" id="IPR011006">
    <property type="entry name" value="CheY-like_superfamily"/>
</dbReference>
<dbReference type="Pfam" id="PF13185">
    <property type="entry name" value="GAF_2"/>
    <property type="match status" value="1"/>
</dbReference>
<dbReference type="InterPro" id="IPR003594">
    <property type="entry name" value="HATPase_dom"/>
</dbReference>
<evidence type="ECO:0000256" key="6">
    <source>
        <dbReference type="ARBA" id="ARBA00022777"/>
    </source>
</evidence>
<dbReference type="SUPFAM" id="SSF55874">
    <property type="entry name" value="ATPase domain of HSP90 chaperone/DNA topoisomerase II/histidine kinase"/>
    <property type="match status" value="1"/>
</dbReference>
<dbReference type="InterPro" id="IPR000719">
    <property type="entry name" value="Prot_kinase_dom"/>
</dbReference>
<feature type="coiled-coil region" evidence="10">
    <location>
        <begin position="1623"/>
        <end position="1650"/>
    </location>
</feature>
<dbReference type="SMART" id="SM00387">
    <property type="entry name" value="HATPase_c"/>
    <property type="match status" value="1"/>
</dbReference>
<evidence type="ECO:0000256" key="2">
    <source>
        <dbReference type="ARBA" id="ARBA00012438"/>
    </source>
</evidence>
<keyword evidence="5" id="KW-0547">Nucleotide-binding</keyword>
<evidence type="ECO:0000256" key="8">
    <source>
        <dbReference type="ARBA" id="ARBA00023012"/>
    </source>
</evidence>
<dbReference type="PROSITE" id="PS50110">
    <property type="entry name" value="RESPONSE_REGULATORY"/>
    <property type="match status" value="1"/>
</dbReference>
<keyword evidence="10" id="KW-0175">Coiled coil</keyword>
<dbReference type="CDD" id="cd16922">
    <property type="entry name" value="HATPase_EvgS-ArcB-TorS-like"/>
    <property type="match status" value="1"/>
</dbReference>
<dbReference type="Gene3D" id="3.40.50.2300">
    <property type="match status" value="1"/>
</dbReference>
<feature type="region of interest" description="Disordered" evidence="11">
    <location>
        <begin position="2196"/>
        <end position="2217"/>
    </location>
</feature>
<gene>
    <name evidence="15" type="ORF">CU097_004924</name>
</gene>
<dbReference type="STRING" id="86630.A0A367JT45"/>
<evidence type="ECO:0000259" key="13">
    <source>
        <dbReference type="PROSITE" id="PS50109"/>
    </source>
</evidence>
<dbReference type="PROSITE" id="PS50011">
    <property type="entry name" value="PROTEIN_KINASE_DOM"/>
    <property type="match status" value="1"/>
</dbReference>
<dbReference type="SUPFAM" id="SSF56112">
    <property type="entry name" value="Protein kinase-like (PK-like)"/>
    <property type="match status" value="1"/>
</dbReference>
<dbReference type="Pfam" id="PF00072">
    <property type="entry name" value="Response_reg"/>
    <property type="match status" value="1"/>
</dbReference>
<sequence>MEIITKLTGYTFDTPTILEGTDNVAIAYGQRNRDKLPVVVKLSRQPLRLEREYHITQRLYREVSSRDLLCKPVDKLTLPNGLSAFIFEDYGKNLLDEYQNNISLKSFLKFAIQCCNCLEMIHKHQIIHGEIKLNAFLWPKNNTKSVKIWNFGSGSRSLEISLTSEGWRKAINRHDVNGLIYMSPEQTGRTSFQPDHRTDLYSLGITFYIILTQQLPFINSSLMEILHHVLNKKLPLVHEVVPTVPKTVSLIIEKLTNKSPDERYTSAHGLRQDLKECLKQLESNNEIKSFSLGRFDIASIFTLPNNPCFGRKSELNLINSIIRRTAYMCGSTVKRRQFFSDNLSILPVPAFEDESSFKRVHNSSGGKRVKRPTEIIVIHGRAGVGKSTLVRNVKQFARDYGYIAVAKFDKRQPTPYGCILRCLSIFLKHLLGETPLEIERFSTMLKEQLGAETMSQLPTLLIDNVPELASFLKNQPYLQRVPTDELSTVREYDMEVGEEIKMRFHSAFIQIFQAMASFKFVTLFLEDLHEADEASIELLNSLVSAKLNFLIILTYRDNQLSKQSSTLLENQDAVVSFIHIKNLDQPALMELIRTTMHRQEEIDLALLAPLVDFIHKKTHGNPFYVSQLLTTMEKKNLIYFTWEKRRWEYNLQEIEKALEINDSSSGDLSIEFLVRRLKELPRDGRKFLKWASFIGNSFNYETVKNLMIENDDINDEDDEEDDASSLEEDTMTDDSLNLMKRTKEKNKFDAINGLQSALQQGYIQPANNDEFRFTHDRYSQAATMLASPELRDMYHLRIASHFMHRDNLDKFWVADHVKGAIHLIKQYPKKAPYRKTLIQAGDKAFDSGAHQLAFSYYSAALELLSASNPWHDGEDATYIETLHLYTRLAEISWFMDDAPTRKYLDAILQHAETAIDRAAAYRIQHRYRWSRAVGGNESALILLDCLRDLGVQEIKMNLTEQELRELYESTKTEVLRLGFDRIQKLSICESRLIRTRFSIMEEICLWAYWRNDVKVMLTVGSRFVSETLNHGTTPTTGVGFVFFGIAAMQLFKAYEFAEQIGQVGVALCNNYGGNSESGRARYLYAAFLSCWKYPYQRSVIMARMATKQTLMGGDRIYSTFAHLQTILINLLSGENMADTLKEAKSCLEDADGLSEPMAAFIMATTIIRTILAVQGKTYLTEDSVFDDKEFQETAFLHEISTRSSNPVAHLYFYHAMKAIILGFYGFSEASVRVSSEHMEQANALPPSRSTQLMHFIRCISLCRLIKTSLQKDNLMKELLNTRDKLAEWAHYAHPENLEMFVDCIDAEIAAIEGNDAVAHKLFDAAIRKAKHGKWPIETSFLYELSGEYYLEKELTTVASSFMKNAIVGYRHIGMFGRAAQLENKYQDLLQELQPFDIPKTAIIQTESLQKITDKRESVGDLSLKELNMLYNINVNCMQTSPEEALLALDIVDIASILKSCHVISSEMNFEILLKQMLGIILENSGADSGVIIVKENTSFYIVGRGSQQDGCDIYSKPKLLSEEADSTLARTSEYAIHAQKSLFIVDVQQDARFSDGTAQAKSCICTPIIHKSAVVGCIYIEAPIGALTSRHEIVIRLLSQQIGISITNALLFKSIQKVTLANVKMIESQKAALEEARKSKEAALHAMKLKADFLANMSHELRTPFSGFYGMISLLSETALDAEQQDIVLTAKESCETLLKIIDDLLNFSKLEAGKVTLDLGPLDVEEVIADTIEILSSLAARKGLELAYIVDSDVPATIIADSSRLRQIVTNLLGNAIKFTHSGGVVIKCHLDKSFKINDQLKHDDNEYIRLKFEVIDTGIGICSEEQQRLFEPFSQLDGSTTRKYGGTGLGLSICLQLVRLMTGDIGVDSSPGKGSNFWFTIVANKEKSSICRRKQGKPAALRLLQQNEHILLATSSELNAKMMRSLLSGFNVIHTSDMHQAVPKALQDHHPILILDIPPKPSGFILHQIQSVVDDPECELHIILLYTPSTEGHKVAAEATGSASDRRGRLVKMAKPARRAKLLRLFEIVMDEKKPRNPISSLTPVIATRMKDYFSPDELKLYSKQSVLIAEDNFVARKLLKQQLEKLGFTVETASDGEEAIEIYRQKPPNYFCLAFFDHHMPKCDGVEATKRIRALEKQTGCRLPIIALTADIQSSAKQICVEAGMDDYLTKPLIPKNLAATLRQLQPSIQKVHYDTPTSSTPSSPSESLTSSSL</sequence>
<dbReference type="InterPro" id="IPR003018">
    <property type="entry name" value="GAF"/>
</dbReference>
<dbReference type="Pfam" id="PF02518">
    <property type="entry name" value="HATPase_c"/>
    <property type="match status" value="1"/>
</dbReference>
<dbReference type="FunFam" id="3.30.565.10:FF:000010">
    <property type="entry name" value="Sensor histidine kinase RcsC"/>
    <property type="match status" value="1"/>
</dbReference>
<dbReference type="CDD" id="cd17546">
    <property type="entry name" value="REC_hyHK_CKI1_RcsC-like"/>
    <property type="match status" value="1"/>
</dbReference>
<evidence type="ECO:0000256" key="3">
    <source>
        <dbReference type="ARBA" id="ARBA00022553"/>
    </source>
</evidence>
<evidence type="ECO:0000256" key="5">
    <source>
        <dbReference type="ARBA" id="ARBA00022741"/>
    </source>
</evidence>
<dbReference type="Pfam" id="PF00512">
    <property type="entry name" value="HisKA"/>
    <property type="match status" value="1"/>
</dbReference>
<dbReference type="SUPFAM" id="SSF55781">
    <property type="entry name" value="GAF domain-like"/>
    <property type="match status" value="1"/>
</dbReference>
<evidence type="ECO:0000256" key="9">
    <source>
        <dbReference type="PROSITE-ProRule" id="PRU00169"/>
    </source>
</evidence>
<dbReference type="PROSITE" id="PS50109">
    <property type="entry name" value="HIS_KIN"/>
    <property type="match status" value="1"/>
</dbReference>
<dbReference type="EMBL" id="PJQL01000739">
    <property type="protein sequence ID" value="RCH93113.1"/>
    <property type="molecule type" value="Genomic_DNA"/>
</dbReference>
<dbReference type="SMART" id="SM00388">
    <property type="entry name" value="HisKA"/>
    <property type="match status" value="1"/>
</dbReference>
<keyword evidence="16" id="KW-1185">Reference proteome</keyword>
<dbReference type="GO" id="GO:0000155">
    <property type="term" value="F:phosphorelay sensor kinase activity"/>
    <property type="evidence" value="ECO:0007669"/>
    <property type="project" value="InterPro"/>
</dbReference>
<evidence type="ECO:0000313" key="16">
    <source>
        <dbReference type="Proteomes" id="UP000252139"/>
    </source>
</evidence>
<dbReference type="Pfam" id="PF00069">
    <property type="entry name" value="Pkinase"/>
    <property type="match status" value="1"/>
</dbReference>
<dbReference type="InterPro" id="IPR041664">
    <property type="entry name" value="AAA_16"/>
</dbReference>
<comment type="catalytic activity">
    <reaction evidence="1">
        <text>ATP + protein L-histidine = ADP + protein N-phospho-L-histidine.</text>
        <dbReference type="EC" id="2.7.13.3"/>
    </reaction>
</comment>
<dbReference type="Gene3D" id="3.30.565.10">
    <property type="entry name" value="Histidine kinase-like ATPase, C-terminal domain"/>
    <property type="match status" value="1"/>
</dbReference>
<dbReference type="Gene3D" id="1.10.287.130">
    <property type="match status" value="1"/>
</dbReference>
<accession>A0A367JT45</accession>
<dbReference type="InterPro" id="IPR036097">
    <property type="entry name" value="HisK_dim/P_sf"/>
</dbReference>
<dbReference type="InterPro" id="IPR005467">
    <property type="entry name" value="His_kinase_dom"/>
</dbReference>
<dbReference type="GO" id="GO:0005524">
    <property type="term" value="F:ATP binding"/>
    <property type="evidence" value="ECO:0007669"/>
    <property type="project" value="UniProtKB-KW"/>
</dbReference>
<dbReference type="FunFam" id="1.10.287.130:FF:000002">
    <property type="entry name" value="Two-component osmosensing histidine kinase"/>
    <property type="match status" value="1"/>
</dbReference>
<organism evidence="15 16">
    <name type="scientific">Rhizopus azygosporus</name>
    <name type="common">Rhizopus microsporus var. azygosporus</name>
    <dbReference type="NCBI Taxonomy" id="86630"/>
    <lineage>
        <taxon>Eukaryota</taxon>
        <taxon>Fungi</taxon>
        <taxon>Fungi incertae sedis</taxon>
        <taxon>Mucoromycota</taxon>
        <taxon>Mucoromycotina</taxon>
        <taxon>Mucoromycetes</taxon>
        <taxon>Mucorales</taxon>
        <taxon>Mucorineae</taxon>
        <taxon>Rhizopodaceae</taxon>
        <taxon>Rhizopus</taxon>
    </lineage>
</organism>
<evidence type="ECO:0000259" key="14">
    <source>
        <dbReference type="PROSITE" id="PS50110"/>
    </source>
</evidence>
<feature type="compositionally biased region" description="Low complexity" evidence="11">
    <location>
        <begin position="2199"/>
        <end position="2217"/>
    </location>
</feature>
<dbReference type="Pfam" id="PF13191">
    <property type="entry name" value="AAA_16"/>
    <property type="match status" value="1"/>
</dbReference>
<dbReference type="InterPro" id="IPR001789">
    <property type="entry name" value="Sig_transdc_resp-reg_receiver"/>
</dbReference>
<dbReference type="OrthoDB" id="60033at2759"/>
<dbReference type="SMART" id="SM00448">
    <property type="entry name" value="REC"/>
    <property type="match status" value="1"/>
</dbReference>
<comment type="caution">
    <text evidence="15">The sequence shown here is derived from an EMBL/GenBank/DDBJ whole genome shotgun (WGS) entry which is preliminary data.</text>
</comment>
<feature type="region of interest" description="Disordered" evidence="11">
    <location>
        <begin position="711"/>
        <end position="730"/>
    </location>
</feature>
<evidence type="ECO:0000256" key="1">
    <source>
        <dbReference type="ARBA" id="ARBA00000085"/>
    </source>
</evidence>
<evidence type="ECO:0000256" key="10">
    <source>
        <dbReference type="SAM" id="Coils"/>
    </source>
</evidence>
<evidence type="ECO:0000256" key="11">
    <source>
        <dbReference type="SAM" id="MobiDB-lite"/>
    </source>
</evidence>
<feature type="modified residue" description="4-aspartylphosphate" evidence="9">
    <location>
        <position position="2120"/>
    </location>
</feature>
<evidence type="ECO:0000256" key="7">
    <source>
        <dbReference type="ARBA" id="ARBA00022840"/>
    </source>
</evidence>